<reference evidence="7" key="1">
    <citation type="journal article" date="2021" name="Sci. Rep.">
        <title>Diploid genomic architecture of Nitzschia inconspicua, an elite biomass production diatom.</title>
        <authorList>
            <person name="Oliver A."/>
            <person name="Podell S."/>
            <person name="Pinowska A."/>
            <person name="Traller J.C."/>
            <person name="Smith S.R."/>
            <person name="McClure R."/>
            <person name="Beliaev A."/>
            <person name="Bohutskyi P."/>
            <person name="Hill E.A."/>
            <person name="Rabines A."/>
            <person name="Zheng H."/>
            <person name="Allen L.Z."/>
            <person name="Kuo A."/>
            <person name="Grigoriev I.V."/>
            <person name="Allen A.E."/>
            <person name="Hazlebeck D."/>
            <person name="Allen E.E."/>
        </authorList>
    </citation>
    <scope>NUCLEOTIDE SEQUENCE</scope>
    <source>
        <strain evidence="7">Hildebrandi</strain>
    </source>
</reference>
<dbReference type="Proteomes" id="UP000693970">
    <property type="component" value="Unassembled WGS sequence"/>
</dbReference>
<name>A0A9K3PHQ5_9STRA</name>
<evidence type="ECO:0000256" key="4">
    <source>
        <dbReference type="SAM" id="MobiDB-lite"/>
    </source>
</evidence>
<reference evidence="7" key="2">
    <citation type="submission" date="2021-04" db="EMBL/GenBank/DDBJ databases">
        <authorList>
            <person name="Podell S."/>
        </authorList>
    </citation>
    <scope>NUCLEOTIDE SEQUENCE</scope>
    <source>
        <strain evidence="7">Hildebrandi</strain>
    </source>
</reference>
<dbReference type="PANTHER" id="PTHR42987:SF4">
    <property type="entry name" value="PROTEASE SOHB-RELATED"/>
    <property type="match status" value="1"/>
</dbReference>
<evidence type="ECO:0000256" key="5">
    <source>
        <dbReference type="SAM" id="SignalP"/>
    </source>
</evidence>
<evidence type="ECO:0000256" key="2">
    <source>
        <dbReference type="ARBA" id="ARBA00022801"/>
    </source>
</evidence>
<dbReference type="AlphaFoldDB" id="A0A9K3PHQ5"/>
<keyword evidence="8" id="KW-1185">Reference proteome</keyword>
<sequence length="648" mass="71943">MKWIRLVVVSSIFASVVLLLSVPMVAAASKTRNNSVIMASVTTKSTTRNKDTGTSDSSDDDQKTNKKKAFWSSFGGSKQKKDNEDATDCEQDKSDADDDQEAVKSSGPFGIFRRSKDTKKKDDSEGGKDSSKATEKEQKMKPTTDSQKEKSKTVDEDKKEEDSQSDTSNEEKTTEEDRKDENKSEDSKDEKEKKDELDSSQSPSQGQSMMSPTQYTVMYRPMPITSPQRMPPGASPGAPTPNQQTQLLLAGTFANLVALTSRLALLNWLVSKLQSARELKEPEQHFMWECINDKYYQDDLVWKSVQNRPPLSSGLSKMKWKKIVKKSGPSKEEKRKKDAASTVGPSRTVIVIELSFAGNPDPTFSDFANMVAFLVSANTRYKKFFGSEPEVILNIQSTGGEATSFALAAAQVNRLTMAGYKVTACVDRFAASGGYMIASQASQIIAAPFAIVGSIGVIMEALNFHEALKSYGVKALTLKAGEMKVPITQFGEVTDKDVKLKLEDLEYTHRDFIELCRSKRPELDPSVCNGRILSGDKALECGLIDRILTSEEYIFEKIADGDLVMKLHLISPDSEHTRFLRVLQILPHIRQKIQSALMSLSGGRVAKFNGLPNAQVQLDMNFVNNLVQGVAFASMIHRAFQRSEFWRR</sequence>
<dbReference type="CDD" id="cd07023">
    <property type="entry name" value="S49_Sppa_N_C"/>
    <property type="match status" value="1"/>
</dbReference>
<dbReference type="Pfam" id="PF01343">
    <property type="entry name" value="Peptidase_S49"/>
    <property type="match status" value="1"/>
</dbReference>
<dbReference type="PANTHER" id="PTHR42987">
    <property type="entry name" value="PEPTIDASE S49"/>
    <property type="match status" value="1"/>
</dbReference>
<keyword evidence="1" id="KW-0645">Protease</keyword>
<accession>A0A9K3PHQ5</accession>
<dbReference type="InterPro" id="IPR047272">
    <property type="entry name" value="S49_SppA_C"/>
</dbReference>
<dbReference type="GO" id="GO:0006508">
    <property type="term" value="P:proteolysis"/>
    <property type="evidence" value="ECO:0007669"/>
    <property type="project" value="UniProtKB-KW"/>
</dbReference>
<feature type="region of interest" description="Disordered" evidence="4">
    <location>
        <begin position="223"/>
        <end position="242"/>
    </location>
</feature>
<comment type="caution">
    <text evidence="7">The sequence shown here is derived from an EMBL/GenBank/DDBJ whole genome shotgun (WGS) entry which is preliminary data.</text>
</comment>
<dbReference type="GO" id="GO:0008236">
    <property type="term" value="F:serine-type peptidase activity"/>
    <property type="evidence" value="ECO:0007669"/>
    <property type="project" value="UniProtKB-KW"/>
</dbReference>
<feature type="chain" id="PRO_5039912413" evidence="5">
    <location>
        <begin position="28"/>
        <end position="648"/>
    </location>
</feature>
<feature type="compositionally biased region" description="Basic and acidic residues" evidence="4">
    <location>
        <begin position="79"/>
        <end position="94"/>
    </location>
</feature>
<keyword evidence="2" id="KW-0378">Hydrolase</keyword>
<feature type="compositionally biased region" description="Low complexity" evidence="4">
    <location>
        <begin position="199"/>
        <end position="212"/>
    </location>
</feature>
<protein>
    <submittedName>
        <fullName evidence="7">SohB protein, peptidase U7 family protein</fullName>
    </submittedName>
</protein>
<feature type="region of interest" description="Disordered" evidence="4">
    <location>
        <begin position="43"/>
        <end position="212"/>
    </location>
</feature>
<evidence type="ECO:0000256" key="3">
    <source>
        <dbReference type="ARBA" id="ARBA00022825"/>
    </source>
</evidence>
<feature type="compositionally biased region" description="Basic and acidic residues" evidence="4">
    <location>
        <begin position="119"/>
        <end position="162"/>
    </location>
</feature>
<feature type="domain" description="Peptidase S49" evidence="6">
    <location>
        <begin position="418"/>
        <end position="554"/>
    </location>
</feature>
<evidence type="ECO:0000256" key="1">
    <source>
        <dbReference type="ARBA" id="ARBA00022670"/>
    </source>
</evidence>
<feature type="compositionally biased region" description="Basic and acidic residues" evidence="4">
    <location>
        <begin position="169"/>
        <end position="197"/>
    </location>
</feature>
<organism evidence="7 8">
    <name type="scientific">Nitzschia inconspicua</name>
    <dbReference type="NCBI Taxonomy" id="303405"/>
    <lineage>
        <taxon>Eukaryota</taxon>
        <taxon>Sar</taxon>
        <taxon>Stramenopiles</taxon>
        <taxon>Ochrophyta</taxon>
        <taxon>Bacillariophyta</taxon>
        <taxon>Bacillariophyceae</taxon>
        <taxon>Bacillariophycidae</taxon>
        <taxon>Bacillariales</taxon>
        <taxon>Bacillariaceae</taxon>
        <taxon>Nitzschia</taxon>
    </lineage>
</organism>
<keyword evidence="5" id="KW-0732">Signal</keyword>
<keyword evidence="3" id="KW-0720">Serine protease</keyword>
<dbReference type="OrthoDB" id="45421at2759"/>
<evidence type="ECO:0000259" key="6">
    <source>
        <dbReference type="Pfam" id="PF01343"/>
    </source>
</evidence>
<evidence type="ECO:0000313" key="7">
    <source>
        <dbReference type="EMBL" id="KAG7347773.1"/>
    </source>
</evidence>
<proteinExistence type="predicted"/>
<dbReference type="InterPro" id="IPR002142">
    <property type="entry name" value="Peptidase_S49"/>
</dbReference>
<feature type="signal peptide" evidence="5">
    <location>
        <begin position="1"/>
        <end position="27"/>
    </location>
</feature>
<gene>
    <name evidence="7" type="ORF">IV203_016478</name>
</gene>
<dbReference type="EMBL" id="JAGRRH010000020">
    <property type="protein sequence ID" value="KAG7347773.1"/>
    <property type="molecule type" value="Genomic_DNA"/>
</dbReference>
<evidence type="ECO:0000313" key="8">
    <source>
        <dbReference type="Proteomes" id="UP000693970"/>
    </source>
</evidence>